<dbReference type="Proteomes" id="UP000247409">
    <property type="component" value="Unassembled WGS sequence"/>
</dbReference>
<accession>A0A2V3IP15</accession>
<sequence>MGRSSTEKPCFITSLPNVLQSNHKKSRRHSHRCPRAAADTPPRREDEGSDQPLATSKAALEQAFSLDMRPSEGKSGQCKCIWCNGTKERRCSWCAGRGFRYELENKSWEQLATDMEQMQSQRDPQPMKLPERVPVRCSACHGTKKLRCAYCRGSGVGSYGHAH</sequence>
<organism evidence="2 3">
    <name type="scientific">Gracilariopsis chorda</name>
    <dbReference type="NCBI Taxonomy" id="448386"/>
    <lineage>
        <taxon>Eukaryota</taxon>
        <taxon>Rhodophyta</taxon>
        <taxon>Florideophyceae</taxon>
        <taxon>Rhodymeniophycidae</taxon>
        <taxon>Gracilariales</taxon>
        <taxon>Gracilariaceae</taxon>
        <taxon>Gracilariopsis</taxon>
    </lineage>
</organism>
<gene>
    <name evidence="2" type="ORF">BWQ96_06424</name>
</gene>
<dbReference type="EMBL" id="NBIV01000110">
    <property type="protein sequence ID" value="PXF43803.1"/>
    <property type="molecule type" value="Genomic_DNA"/>
</dbReference>
<dbReference type="AlphaFoldDB" id="A0A2V3IP15"/>
<evidence type="ECO:0000256" key="1">
    <source>
        <dbReference type="SAM" id="MobiDB-lite"/>
    </source>
</evidence>
<dbReference type="OrthoDB" id="5659at2759"/>
<keyword evidence="3" id="KW-1185">Reference proteome</keyword>
<feature type="region of interest" description="Disordered" evidence="1">
    <location>
        <begin position="19"/>
        <end position="55"/>
    </location>
</feature>
<feature type="compositionally biased region" description="Basic residues" evidence="1">
    <location>
        <begin position="22"/>
        <end position="34"/>
    </location>
</feature>
<evidence type="ECO:0000313" key="2">
    <source>
        <dbReference type="EMBL" id="PXF43803.1"/>
    </source>
</evidence>
<proteinExistence type="predicted"/>
<reference evidence="2 3" key="1">
    <citation type="journal article" date="2018" name="Mol. Biol. Evol.">
        <title>Analysis of the draft genome of the red seaweed Gracilariopsis chorda provides insights into genome size evolution in Rhodophyta.</title>
        <authorList>
            <person name="Lee J."/>
            <person name="Yang E.C."/>
            <person name="Graf L."/>
            <person name="Yang J.H."/>
            <person name="Qiu H."/>
            <person name="Zel Zion U."/>
            <person name="Chan C.X."/>
            <person name="Stephens T.G."/>
            <person name="Weber A.P.M."/>
            <person name="Boo G.H."/>
            <person name="Boo S.M."/>
            <person name="Kim K.M."/>
            <person name="Shin Y."/>
            <person name="Jung M."/>
            <person name="Lee S.J."/>
            <person name="Yim H.S."/>
            <person name="Lee J.H."/>
            <person name="Bhattacharya D."/>
            <person name="Yoon H.S."/>
        </authorList>
    </citation>
    <scope>NUCLEOTIDE SEQUENCE [LARGE SCALE GENOMIC DNA]</scope>
    <source>
        <strain evidence="2 3">SKKU-2015</strain>
        <tissue evidence="2">Whole body</tissue>
    </source>
</reference>
<evidence type="ECO:0000313" key="3">
    <source>
        <dbReference type="Proteomes" id="UP000247409"/>
    </source>
</evidence>
<protein>
    <submittedName>
        <fullName evidence="2">Uncharacterized protein</fullName>
    </submittedName>
</protein>
<name>A0A2V3IP15_9FLOR</name>
<comment type="caution">
    <text evidence="2">The sequence shown here is derived from an EMBL/GenBank/DDBJ whole genome shotgun (WGS) entry which is preliminary data.</text>
</comment>